<reference evidence="1" key="1">
    <citation type="submission" date="2018-05" db="EMBL/GenBank/DDBJ databases">
        <authorList>
            <person name="Lanie J.A."/>
            <person name="Ng W.-L."/>
            <person name="Kazmierczak K.M."/>
            <person name="Andrzejewski T.M."/>
            <person name="Davidsen T.M."/>
            <person name="Wayne K.J."/>
            <person name="Tettelin H."/>
            <person name="Glass J.I."/>
            <person name="Rusch D."/>
            <person name="Podicherti R."/>
            <person name="Tsui H.-C.T."/>
            <person name="Winkler M.E."/>
        </authorList>
    </citation>
    <scope>NUCLEOTIDE SEQUENCE</scope>
</reference>
<evidence type="ECO:0008006" key="2">
    <source>
        <dbReference type="Google" id="ProtNLM"/>
    </source>
</evidence>
<sequence length="403" mass="42659">FGNVIFAVTDTSNNTNEVGLANFTVDETSPEITRTTSDIDISGNAPYPNFINVTFENEMLFNGRYGSEADRGAIEVTDFTVTLTPGLGQAQLVSATPSSIASGSPVLNAAIAPGDSVIRLQLNLHPDYPPDGTEMVTVNVAGNSYFYDAAGNGVSTTQSSNTDTLVDQYAPELTIDPDPLGPGSTKIFNSIDTESPVESSGNEVDGIVYVRDQTPGFTLFVTDAFSTGSDEITFQCFVDNVQKTMSQSALTHDPAFEDAYSETVTFIDILPDGEYEGNVGFLVADSSYPYTSKFFTTDTFIVDSRPPEISGTAIADDNSTITVTFDTDFYDNENAGDGLLGFDDFVLTTITSGVATVVLAGPAVKNGLNITIPLAITGLPDGTEQLQINPVVNSIFDIAGNPA</sequence>
<protein>
    <recommendedName>
        <fullName evidence="2">SbsA Ig-like domain-containing protein</fullName>
    </recommendedName>
</protein>
<evidence type="ECO:0000313" key="1">
    <source>
        <dbReference type="EMBL" id="SVC34334.1"/>
    </source>
</evidence>
<dbReference type="AlphaFoldDB" id="A0A382LBR6"/>
<proteinExistence type="predicted"/>
<feature type="non-terminal residue" evidence="1">
    <location>
        <position position="1"/>
    </location>
</feature>
<accession>A0A382LBR6</accession>
<gene>
    <name evidence="1" type="ORF">METZ01_LOCUS287188</name>
</gene>
<organism evidence="1">
    <name type="scientific">marine metagenome</name>
    <dbReference type="NCBI Taxonomy" id="408172"/>
    <lineage>
        <taxon>unclassified sequences</taxon>
        <taxon>metagenomes</taxon>
        <taxon>ecological metagenomes</taxon>
    </lineage>
</organism>
<dbReference type="EMBL" id="UINC01086141">
    <property type="protein sequence ID" value="SVC34334.1"/>
    <property type="molecule type" value="Genomic_DNA"/>
</dbReference>
<name>A0A382LBR6_9ZZZZ</name>
<feature type="non-terminal residue" evidence="1">
    <location>
        <position position="403"/>
    </location>
</feature>